<comment type="caution">
    <text evidence="7">The sequence shown here is derived from an EMBL/GenBank/DDBJ whole genome shotgun (WGS) entry which is preliminary data.</text>
</comment>
<evidence type="ECO:0000256" key="3">
    <source>
        <dbReference type="ARBA" id="ARBA00022989"/>
    </source>
</evidence>
<dbReference type="SMART" id="SM00327">
    <property type="entry name" value="VWA"/>
    <property type="match status" value="1"/>
</dbReference>
<dbReference type="InterPro" id="IPR050768">
    <property type="entry name" value="UPF0353/GerABKA_families"/>
</dbReference>
<evidence type="ECO:0000256" key="4">
    <source>
        <dbReference type="ARBA" id="ARBA00023136"/>
    </source>
</evidence>
<dbReference type="Proteomes" id="UP000885672">
    <property type="component" value="Unassembled WGS sequence"/>
</dbReference>
<dbReference type="SUPFAM" id="SSF53300">
    <property type="entry name" value="vWA-like"/>
    <property type="match status" value="1"/>
</dbReference>
<name>A0A7V0T4W3_UNCW3</name>
<dbReference type="PANTHER" id="PTHR22550:SF5">
    <property type="entry name" value="LEUCINE ZIPPER PROTEIN 4"/>
    <property type="match status" value="1"/>
</dbReference>
<keyword evidence="3 5" id="KW-1133">Transmembrane helix</keyword>
<accession>A0A7V0T4W3</accession>
<reference evidence="7" key="1">
    <citation type="journal article" date="2020" name="mSystems">
        <title>Genome- and Community-Level Interaction Insights into Carbon Utilization and Element Cycling Functions of Hydrothermarchaeota in Hydrothermal Sediment.</title>
        <authorList>
            <person name="Zhou Z."/>
            <person name="Liu Y."/>
            <person name="Xu W."/>
            <person name="Pan J."/>
            <person name="Luo Z.H."/>
            <person name="Li M."/>
        </authorList>
    </citation>
    <scope>NUCLEOTIDE SEQUENCE [LARGE SCALE GENOMIC DNA]</scope>
    <source>
        <strain evidence="7">SpSt-1182</strain>
    </source>
</reference>
<feature type="transmembrane region" description="Helical" evidence="5">
    <location>
        <begin position="49"/>
        <end position="68"/>
    </location>
</feature>
<dbReference type="PRINTS" id="PR00453">
    <property type="entry name" value="VWFADOMAIN"/>
</dbReference>
<dbReference type="InterPro" id="IPR002035">
    <property type="entry name" value="VWF_A"/>
</dbReference>
<dbReference type="AlphaFoldDB" id="A0A7V0T4W3"/>
<sequence>MSFAYPWVLALLALVPLYLAWEVLRRRATLRYSDISFTRRGGGVGRWLRMVPPVLFALALAAMVVALARPRLGRQFEEIETRGIDIMLSLDLSGSMQAEDFAPRNRLEVAKTRAREFAERRVGDRVGLVVFAASALTQCPLTHDKNIVSEIINRLDFDLLDILDDGTAIGVGLGTAVARLRDSEAKEKVVILLTDGVNNTGDIDPLTAARTAASFGIKVYAIGIGTTGPVPFPVRDPVFGRRRVRIEIDFDMPTLHEIAEITGGRAFLASDDAALARVYEEIDRLQPTEFKARRHTVYYERAGLPMLLALVFGFAGVLLSATVFRRLP</sequence>
<dbReference type="PANTHER" id="PTHR22550">
    <property type="entry name" value="SPORE GERMINATION PROTEIN"/>
    <property type="match status" value="1"/>
</dbReference>
<feature type="transmembrane region" description="Helical" evidence="5">
    <location>
        <begin position="302"/>
        <end position="324"/>
    </location>
</feature>
<evidence type="ECO:0000256" key="5">
    <source>
        <dbReference type="SAM" id="Phobius"/>
    </source>
</evidence>
<evidence type="ECO:0000259" key="6">
    <source>
        <dbReference type="PROSITE" id="PS50234"/>
    </source>
</evidence>
<evidence type="ECO:0000256" key="1">
    <source>
        <dbReference type="ARBA" id="ARBA00022475"/>
    </source>
</evidence>
<keyword evidence="4 5" id="KW-0472">Membrane</keyword>
<protein>
    <submittedName>
        <fullName evidence="7">VWA domain-containing protein</fullName>
    </submittedName>
</protein>
<proteinExistence type="predicted"/>
<dbReference type="Pfam" id="PF00092">
    <property type="entry name" value="VWA"/>
    <property type="match status" value="1"/>
</dbReference>
<dbReference type="InterPro" id="IPR036465">
    <property type="entry name" value="vWFA_dom_sf"/>
</dbReference>
<keyword evidence="2 5" id="KW-0812">Transmembrane</keyword>
<dbReference type="EMBL" id="DSBX01000059">
    <property type="protein sequence ID" value="HDQ98973.1"/>
    <property type="molecule type" value="Genomic_DNA"/>
</dbReference>
<evidence type="ECO:0000313" key="7">
    <source>
        <dbReference type="EMBL" id="HDQ98973.1"/>
    </source>
</evidence>
<keyword evidence="1" id="KW-1003">Cell membrane</keyword>
<gene>
    <name evidence="7" type="ORF">ENN51_01610</name>
</gene>
<dbReference type="Gene3D" id="3.40.50.410">
    <property type="entry name" value="von Willebrand factor, type A domain"/>
    <property type="match status" value="1"/>
</dbReference>
<feature type="domain" description="VWFA" evidence="6">
    <location>
        <begin position="85"/>
        <end position="282"/>
    </location>
</feature>
<evidence type="ECO:0000256" key="2">
    <source>
        <dbReference type="ARBA" id="ARBA00022692"/>
    </source>
</evidence>
<organism evidence="7">
    <name type="scientific">candidate division WOR-3 bacterium</name>
    <dbReference type="NCBI Taxonomy" id="2052148"/>
    <lineage>
        <taxon>Bacteria</taxon>
        <taxon>Bacteria division WOR-3</taxon>
    </lineage>
</organism>
<dbReference type="PROSITE" id="PS50234">
    <property type="entry name" value="VWFA"/>
    <property type="match status" value="1"/>
</dbReference>